<feature type="transmembrane region" description="Helical" evidence="5">
    <location>
        <begin position="199"/>
        <end position="221"/>
    </location>
</feature>
<dbReference type="Gene3D" id="1.20.120.1630">
    <property type="match status" value="1"/>
</dbReference>
<reference evidence="8" key="1">
    <citation type="submission" date="2023-07" db="EMBL/GenBank/DDBJ databases">
        <title>Genome sequencing of Purple Non-Sulfur Bacteria from various extreme environments.</title>
        <authorList>
            <person name="Mayer M."/>
        </authorList>
    </citation>
    <scope>NUCLEOTIDE SEQUENCE [LARGE SCALE GENOMIC DNA]</scope>
    <source>
        <strain evidence="8">DSM 17935</strain>
    </source>
</reference>
<gene>
    <name evidence="7" type="ORF">M2319_003870</name>
</gene>
<comment type="subcellular location">
    <subcellularLocation>
        <location evidence="1">Membrane</location>
        <topology evidence="1">Multi-pass membrane protein</topology>
    </subcellularLocation>
</comment>
<dbReference type="InterPro" id="IPR009915">
    <property type="entry name" value="NnrU_dom"/>
</dbReference>
<protein>
    <submittedName>
        <fullName evidence="7">Membrane protein</fullName>
    </submittedName>
</protein>
<keyword evidence="8" id="KW-1185">Reference proteome</keyword>
<dbReference type="EMBL" id="JAOQNS010000013">
    <property type="protein sequence ID" value="MCW2309514.1"/>
    <property type="molecule type" value="Genomic_DNA"/>
</dbReference>
<keyword evidence="4 5" id="KW-0472">Membrane</keyword>
<feature type="transmembrane region" description="Helical" evidence="5">
    <location>
        <begin position="68"/>
        <end position="90"/>
    </location>
</feature>
<dbReference type="Proteomes" id="UP001209755">
    <property type="component" value="Unassembled WGS sequence"/>
</dbReference>
<evidence type="ECO:0000313" key="7">
    <source>
        <dbReference type="EMBL" id="MCW2309514.1"/>
    </source>
</evidence>
<proteinExistence type="predicted"/>
<name>A0ABT3HGR4_9HYPH</name>
<comment type="caution">
    <text evidence="7">The sequence shown here is derived from an EMBL/GenBank/DDBJ whole genome shotgun (WGS) entry which is preliminary data.</text>
</comment>
<evidence type="ECO:0000256" key="5">
    <source>
        <dbReference type="SAM" id="Phobius"/>
    </source>
</evidence>
<evidence type="ECO:0000259" key="6">
    <source>
        <dbReference type="Pfam" id="PF07298"/>
    </source>
</evidence>
<evidence type="ECO:0000313" key="8">
    <source>
        <dbReference type="Proteomes" id="UP001209755"/>
    </source>
</evidence>
<dbReference type="Pfam" id="PF07298">
    <property type="entry name" value="NnrU"/>
    <property type="match status" value="1"/>
</dbReference>
<evidence type="ECO:0000256" key="4">
    <source>
        <dbReference type="ARBA" id="ARBA00023136"/>
    </source>
</evidence>
<sequence>MITFLAALFCFFLFHAVPAQPAVRRRLVAMLGRRPYLAAYSVLSTLLLAWLIVAAWKAPYVPLWAPEPWQAGLAVVLVPIGLFLTVAGAVSANPFSVTLTAAPFDPERPGIIALTRHPVLWGLFFWGFAHTIANGDAVGLILFGTLTVFAGTGTLIADRRARRRLGLEEWERLARGTSNLPLAALVSGKARWTADRAQALGLAASLAASLYLLLAGGHLALFGVDPLIWWR</sequence>
<feature type="domain" description="NnrU" evidence="6">
    <location>
        <begin position="4"/>
        <end position="226"/>
    </location>
</feature>
<keyword evidence="2 5" id="KW-0812">Transmembrane</keyword>
<accession>A0ABT3HGR4</accession>
<evidence type="ECO:0000256" key="3">
    <source>
        <dbReference type="ARBA" id="ARBA00022989"/>
    </source>
</evidence>
<keyword evidence="3 5" id="KW-1133">Transmembrane helix</keyword>
<dbReference type="RefSeq" id="WP_264603096.1">
    <property type="nucleotide sequence ID" value="NZ_JAOQNS010000013.1"/>
</dbReference>
<feature type="transmembrane region" description="Helical" evidence="5">
    <location>
        <begin position="35"/>
        <end position="56"/>
    </location>
</feature>
<feature type="transmembrane region" description="Helical" evidence="5">
    <location>
        <begin position="137"/>
        <end position="157"/>
    </location>
</feature>
<evidence type="ECO:0000256" key="2">
    <source>
        <dbReference type="ARBA" id="ARBA00022692"/>
    </source>
</evidence>
<evidence type="ECO:0000256" key="1">
    <source>
        <dbReference type="ARBA" id="ARBA00004141"/>
    </source>
</evidence>
<organism evidence="7 8">
    <name type="scientific">Rhodobium gokarnense</name>
    <dbReference type="NCBI Taxonomy" id="364296"/>
    <lineage>
        <taxon>Bacteria</taxon>
        <taxon>Pseudomonadati</taxon>
        <taxon>Pseudomonadota</taxon>
        <taxon>Alphaproteobacteria</taxon>
        <taxon>Hyphomicrobiales</taxon>
        <taxon>Rhodobiaceae</taxon>
        <taxon>Rhodobium</taxon>
    </lineage>
</organism>